<evidence type="ECO:0000256" key="5">
    <source>
        <dbReference type="ARBA" id="ARBA00022714"/>
    </source>
</evidence>
<feature type="binding site" evidence="10">
    <location>
        <position position="286"/>
    </location>
    <ligand>
        <name>[4Fe-4S] cluster</name>
        <dbReference type="ChEBI" id="CHEBI:49883"/>
    </ligand>
</feature>
<evidence type="ECO:0000256" key="9">
    <source>
        <dbReference type="ARBA" id="ARBA00023128"/>
    </source>
</evidence>
<dbReference type="GO" id="GO:0051537">
    <property type="term" value="F:2 iron, 2 sulfur cluster binding"/>
    <property type="evidence" value="ECO:0007669"/>
    <property type="project" value="UniProtKB-UniRule"/>
</dbReference>
<protein>
    <submittedName>
        <fullName evidence="13">163_t:CDS:1</fullName>
    </submittedName>
</protein>
<feature type="domain" description="Anamorsin C-terminal" evidence="11">
    <location>
        <begin position="269"/>
        <end position="301"/>
    </location>
</feature>
<dbReference type="Proteomes" id="UP000789572">
    <property type="component" value="Unassembled WGS sequence"/>
</dbReference>
<keyword evidence="14" id="KW-1185">Reference proteome</keyword>
<comment type="subcellular location">
    <subcellularLocation>
        <location evidence="10">Cytoplasm</location>
    </subcellularLocation>
    <subcellularLocation>
        <location evidence="10">Mitochondrion intermembrane space</location>
    </subcellularLocation>
</comment>
<dbReference type="EMBL" id="CAJVPJ010001468">
    <property type="protein sequence ID" value="CAG8592364.1"/>
    <property type="molecule type" value="Genomic_DNA"/>
</dbReference>
<feature type="domain" description="Anamorsin N-terminal" evidence="12">
    <location>
        <begin position="10"/>
        <end position="182"/>
    </location>
</feature>
<dbReference type="OrthoDB" id="311633at2759"/>
<evidence type="ECO:0000256" key="8">
    <source>
        <dbReference type="ARBA" id="ARBA00023014"/>
    </source>
</evidence>
<evidence type="ECO:0000256" key="10">
    <source>
        <dbReference type="HAMAP-Rule" id="MF_03115"/>
    </source>
</evidence>
<dbReference type="GO" id="GO:0046872">
    <property type="term" value="F:metal ion binding"/>
    <property type="evidence" value="ECO:0007669"/>
    <property type="project" value="UniProtKB-KW"/>
</dbReference>
<dbReference type="AlphaFoldDB" id="A0A9N9C6E3"/>
<feature type="binding site" evidence="10">
    <location>
        <position position="248"/>
    </location>
    <ligand>
        <name>[2Fe-2S] cluster</name>
        <dbReference type="ChEBI" id="CHEBI:190135"/>
    </ligand>
</feature>
<dbReference type="PANTHER" id="PTHR13273:SF14">
    <property type="entry name" value="ANAMORSIN"/>
    <property type="match status" value="1"/>
</dbReference>
<feature type="binding site" evidence="10">
    <location>
        <position position="275"/>
    </location>
    <ligand>
        <name>[4Fe-4S] cluster</name>
        <dbReference type="ChEBI" id="CHEBI:49883"/>
    </ligand>
</feature>
<evidence type="ECO:0000256" key="4">
    <source>
        <dbReference type="ARBA" id="ARBA00022490"/>
    </source>
</evidence>
<dbReference type="GO" id="GO:0005758">
    <property type="term" value="C:mitochondrial intermembrane space"/>
    <property type="evidence" value="ECO:0007669"/>
    <property type="project" value="UniProtKB-SubCell"/>
</dbReference>
<feature type="binding site" evidence="10">
    <location>
        <position position="272"/>
    </location>
    <ligand>
        <name>[4Fe-4S] cluster</name>
        <dbReference type="ChEBI" id="CHEBI:49883"/>
    </ligand>
</feature>
<evidence type="ECO:0000256" key="2">
    <source>
        <dbReference type="ARBA" id="ARBA00008169"/>
    </source>
</evidence>
<name>A0A9N9C6E3_9GLOM</name>
<reference evidence="13" key="1">
    <citation type="submission" date="2021-06" db="EMBL/GenBank/DDBJ databases">
        <authorList>
            <person name="Kallberg Y."/>
            <person name="Tangrot J."/>
            <person name="Rosling A."/>
        </authorList>
    </citation>
    <scope>NUCLEOTIDE SEQUENCE</scope>
    <source>
        <strain evidence="13">IA702</strain>
    </source>
</reference>
<feature type="region of interest" description="Fe-S binding site B" evidence="10">
    <location>
        <begin position="272"/>
        <end position="286"/>
    </location>
</feature>
<comment type="caution">
    <text evidence="10">Lacks conserved residue(s) required for the propagation of feature annotation.</text>
</comment>
<feature type="binding site" evidence="10">
    <location>
        <position position="283"/>
    </location>
    <ligand>
        <name>[4Fe-4S] cluster</name>
        <dbReference type="ChEBI" id="CHEBI:49883"/>
    </ligand>
</feature>
<sequence>MLLVHDPNSKILVVDSFNSEARQSDEIRAQLGAEDINVTFEDANQISQSSLSSPTYNVVYANQYNTPVHPHSSTTFRKLSSSLLPNGTLYLKQPVLLTPQSFPNVPVSRSTQDLVGELKLAGFVDLEVRDAVKVSREDIAKMIEAWQVKEPNQKEDILRALDGQLHIVEIIAKKPAYETGASVALKLGSKNGISGGDKKSIWTLSTENDELEDEDELLDENDLIKPDKNTLVRPDCETSGKRKACKNCSCGLAEQLEAEAKAQAVIPPASSCGNCSLGDAFRCATCPYLGMPAFEPGEQVVLGGNMLSDDIDI</sequence>
<proteinExistence type="inferred from homology"/>
<comment type="similarity">
    <text evidence="2 10">Belongs to the anamorsin family.</text>
</comment>
<evidence type="ECO:0000256" key="1">
    <source>
        <dbReference type="ARBA" id="ARBA00001966"/>
    </source>
</evidence>
<organism evidence="13 14">
    <name type="scientific">Paraglomus occultum</name>
    <dbReference type="NCBI Taxonomy" id="144539"/>
    <lineage>
        <taxon>Eukaryota</taxon>
        <taxon>Fungi</taxon>
        <taxon>Fungi incertae sedis</taxon>
        <taxon>Mucoromycota</taxon>
        <taxon>Glomeromycotina</taxon>
        <taxon>Glomeromycetes</taxon>
        <taxon>Paraglomerales</taxon>
        <taxon>Paraglomeraceae</taxon>
        <taxon>Paraglomus</taxon>
    </lineage>
</organism>
<comment type="cofactor">
    <cofactor evidence="10">
        <name>[2Fe-2S] cluster</name>
        <dbReference type="ChEBI" id="CHEBI:190135"/>
    </cofactor>
</comment>
<keyword evidence="6 10" id="KW-0479">Metal-binding</keyword>
<keyword evidence="7 10" id="KW-0408">Iron</keyword>
<comment type="caution">
    <text evidence="13">The sequence shown here is derived from an EMBL/GenBank/DDBJ whole genome shotgun (WGS) entry which is preliminary data.</text>
</comment>
<dbReference type="GO" id="GO:0016226">
    <property type="term" value="P:iron-sulfur cluster assembly"/>
    <property type="evidence" value="ECO:0007669"/>
    <property type="project" value="UniProtKB-UniRule"/>
</dbReference>
<evidence type="ECO:0000259" key="11">
    <source>
        <dbReference type="Pfam" id="PF05093"/>
    </source>
</evidence>
<keyword evidence="3 10" id="KW-0004">4Fe-4S</keyword>
<dbReference type="InterPro" id="IPR049011">
    <property type="entry name" value="Anamorsin_N_metazoan"/>
</dbReference>
<comment type="domain">
    <text evidence="10">The twin Cx2C motifs are involved in the recognition by the mitochondrial MIA40-ERV1 disulfide relay system. The formation of 2 disulfide bonds in the Cx2C motifs through dithiol/disulfide exchange reactions effectively traps the protein in the mitochondrial intermembrane space.</text>
</comment>
<dbReference type="GO" id="GO:0051539">
    <property type="term" value="F:4 iron, 4 sulfur cluster binding"/>
    <property type="evidence" value="ECO:0007669"/>
    <property type="project" value="UniProtKB-KW"/>
</dbReference>
<feature type="short sequence motif" description="Cx2C motif 1" evidence="10">
    <location>
        <begin position="272"/>
        <end position="275"/>
    </location>
</feature>
<dbReference type="InterPro" id="IPR007785">
    <property type="entry name" value="Anamorsin"/>
</dbReference>
<feature type="short sequence motif" description="Cx2C motif 2" evidence="10">
    <location>
        <begin position="283"/>
        <end position="286"/>
    </location>
</feature>
<accession>A0A9N9C6E3</accession>
<dbReference type="Pfam" id="PF05093">
    <property type="entry name" value="CIAPIN1"/>
    <property type="match status" value="2"/>
</dbReference>
<feature type="domain" description="Anamorsin C-terminal" evidence="11">
    <location>
        <begin position="232"/>
        <end position="263"/>
    </location>
</feature>
<dbReference type="GO" id="GO:0009055">
    <property type="term" value="F:electron transfer activity"/>
    <property type="evidence" value="ECO:0007669"/>
    <property type="project" value="UniProtKB-UniRule"/>
</dbReference>
<gene>
    <name evidence="13" type="ORF">POCULU_LOCUS7041</name>
</gene>
<feature type="binding site" evidence="10">
    <location>
        <position position="245"/>
    </location>
    <ligand>
        <name>[2Fe-2S] cluster</name>
        <dbReference type="ChEBI" id="CHEBI:190135"/>
    </ligand>
</feature>
<evidence type="ECO:0000313" key="13">
    <source>
        <dbReference type="EMBL" id="CAG8592364.1"/>
    </source>
</evidence>
<keyword evidence="9 10" id="KW-0496">Mitochondrion</keyword>
<keyword evidence="5 10" id="KW-0001">2Fe-2S</keyword>
<comment type="domain">
    <text evidence="10">The N-terminal domain has structural similarity with S-adenosyl-L-methionine-dependent methyltransferases, but does not bind S-adenosyl-L-methionine. It is required for correct assembly of the 2 Fe-S clusters.</text>
</comment>
<evidence type="ECO:0000256" key="7">
    <source>
        <dbReference type="ARBA" id="ARBA00023004"/>
    </source>
</evidence>
<feature type="binding site" evidence="10">
    <location>
        <position position="250"/>
    </location>
    <ligand>
        <name>[2Fe-2S] cluster</name>
        <dbReference type="ChEBI" id="CHEBI:190135"/>
    </ligand>
</feature>
<dbReference type="PANTHER" id="PTHR13273">
    <property type="entry name" value="ANAMORSIN"/>
    <property type="match status" value="1"/>
</dbReference>
<evidence type="ECO:0000256" key="3">
    <source>
        <dbReference type="ARBA" id="ARBA00022485"/>
    </source>
</evidence>
<keyword evidence="4 10" id="KW-0963">Cytoplasm</keyword>
<dbReference type="InterPro" id="IPR029063">
    <property type="entry name" value="SAM-dependent_MTases_sf"/>
</dbReference>
<evidence type="ECO:0000313" key="14">
    <source>
        <dbReference type="Proteomes" id="UP000789572"/>
    </source>
</evidence>
<keyword evidence="8 10" id="KW-0411">Iron-sulfur</keyword>
<comment type="cofactor">
    <cofactor evidence="1 10">
        <name>[4Fe-4S] cluster</name>
        <dbReference type="ChEBI" id="CHEBI:49883"/>
    </cofactor>
</comment>
<dbReference type="HAMAP" id="MF_03115">
    <property type="entry name" value="Anamorsin"/>
    <property type="match status" value="1"/>
</dbReference>
<dbReference type="Gene3D" id="3.40.50.150">
    <property type="entry name" value="Vaccinia Virus protein VP39"/>
    <property type="match status" value="1"/>
</dbReference>
<dbReference type="Pfam" id="PF20922">
    <property type="entry name" value="Anamorsin_N"/>
    <property type="match status" value="1"/>
</dbReference>
<feature type="binding site" evidence="10">
    <location>
        <position position="236"/>
    </location>
    <ligand>
        <name>[2Fe-2S] cluster</name>
        <dbReference type="ChEBI" id="CHEBI:190135"/>
    </ligand>
</feature>
<evidence type="ECO:0000259" key="12">
    <source>
        <dbReference type="Pfam" id="PF20922"/>
    </source>
</evidence>
<comment type="domain">
    <text evidence="10">The C-terminal domain binds 2 Fe-S clusters but is otherwise mostly in an intrinsically disordered conformation.</text>
</comment>
<evidence type="ECO:0000256" key="6">
    <source>
        <dbReference type="ARBA" id="ARBA00022723"/>
    </source>
</evidence>
<dbReference type="InterPro" id="IPR046408">
    <property type="entry name" value="CIAPIN1"/>
</dbReference>